<evidence type="ECO:0000256" key="2">
    <source>
        <dbReference type="ARBA" id="ARBA00002713"/>
    </source>
</evidence>
<evidence type="ECO:0000256" key="4">
    <source>
        <dbReference type="ARBA" id="ARBA00007389"/>
    </source>
</evidence>
<dbReference type="NCBIfam" id="NF003027">
    <property type="entry name" value="PRK03906.1"/>
    <property type="match status" value="1"/>
</dbReference>
<dbReference type="Gene3D" id="3.20.20.150">
    <property type="entry name" value="Divalent-metal-dependent TIM barrel enzymes"/>
    <property type="match status" value="2"/>
</dbReference>
<gene>
    <name evidence="9" type="primary">uxuA</name>
    <name evidence="10" type="ORF">C8N28_1883</name>
</gene>
<dbReference type="Pfam" id="PF03786">
    <property type="entry name" value="UxuA"/>
    <property type="match status" value="1"/>
</dbReference>
<evidence type="ECO:0000256" key="3">
    <source>
        <dbReference type="ARBA" id="ARBA00004892"/>
    </source>
</evidence>
<dbReference type="PANTHER" id="PTHR30387:SF2">
    <property type="entry name" value="MANNONATE DEHYDRATASE"/>
    <property type="match status" value="1"/>
</dbReference>
<dbReference type="EMBL" id="SMGO01000002">
    <property type="protein sequence ID" value="TCK83292.1"/>
    <property type="molecule type" value="Genomic_DNA"/>
</dbReference>
<organism evidence="10 11">
    <name type="scientific">Albibacterium bauzanense</name>
    <dbReference type="NCBI Taxonomy" id="653929"/>
    <lineage>
        <taxon>Bacteria</taxon>
        <taxon>Pseudomonadati</taxon>
        <taxon>Bacteroidota</taxon>
        <taxon>Sphingobacteriia</taxon>
        <taxon>Sphingobacteriales</taxon>
        <taxon>Sphingobacteriaceae</taxon>
        <taxon>Albibacterium</taxon>
    </lineage>
</organism>
<evidence type="ECO:0000313" key="10">
    <source>
        <dbReference type="EMBL" id="TCK83292.1"/>
    </source>
</evidence>
<comment type="similarity">
    <text evidence="4 9">Belongs to the mannonate dehydratase family.</text>
</comment>
<keyword evidence="7 9" id="KW-0464">Manganese</keyword>
<keyword evidence="11" id="KW-1185">Reference proteome</keyword>
<sequence length="392" mass="44230">MDYKMIPTMRWFGPNDPVKLSDIRQAGCEGIVTALHHIPNGVVWEIEEIQKRKDEIQAHGMVWNVVESLPVSEDIKTRSGNYIQQLENYKQSIINLASCGVNIITYNFMPILDWTRTNLAYELENGAKALYFEKLALVVFDLFILERENAQLDYTSEEVERATQKFAAMSQAEKDKLQATIIAGLPGSEEGYSIQKFRSALATYKGIDADKLRANLVYFLEQIIPTAEAHGVKMVVHPDDPPYPILGLPRVVSKTSDYEHIISHVPSKNNGICFCTGSLGVSPDNDLPAMIKQFGDRIYFLHLRNTRRNELGDFYEDNHLDGNADMYAVVKEVVLCMQKNKISIPVRPDHGHQMLDDLGKVVNPGYSAIGRLKGLAELRGLEYGIIRNLETN</sequence>
<accession>A0A4R1LWM7</accession>
<evidence type="ECO:0000313" key="11">
    <source>
        <dbReference type="Proteomes" id="UP000294616"/>
    </source>
</evidence>
<reference evidence="10 11" key="1">
    <citation type="submission" date="2019-03" db="EMBL/GenBank/DDBJ databases">
        <title>Genomic Encyclopedia of Archaeal and Bacterial Type Strains, Phase II (KMG-II): from individual species to whole genera.</title>
        <authorList>
            <person name="Goeker M."/>
        </authorList>
    </citation>
    <scope>NUCLEOTIDE SEQUENCE [LARGE SCALE GENOMIC DNA]</scope>
    <source>
        <strain evidence="10 11">DSM 22554</strain>
    </source>
</reference>
<dbReference type="UniPathway" id="UPA00246"/>
<evidence type="ECO:0000256" key="5">
    <source>
        <dbReference type="ARBA" id="ARBA00012927"/>
    </source>
</evidence>
<keyword evidence="6 9" id="KW-0408">Iron</keyword>
<dbReference type="SUPFAM" id="SSF51658">
    <property type="entry name" value="Xylose isomerase-like"/>
    <property type="match status" value="1"/>
</dbReference>
<dbReference type="GO" id="GO:0030145">
    <property type="term" value="F:manganese ion binding"/>
    <property type="evidence" value="ECO:0007669"/>
    <property type="project" value="TreeGrafter"/>
</dbReference>
<dbReference type="HAMAP" id="MF_00106">
    <property type="entry name" value="UxuA"/>
    <property type="match status" value="1"/>
</dbReference>
<comment type="cofactor">
    <cofactor evidence="9">
        <name>Fe(2+)</name>
        <dbReference type="ChEBI" id="CHEBI:29033"/>
    </cofactor>
    <cofactor evidence="9">
        <name>Mn(2+)</name>
        <dbReference type="ChEBI" id="CHEBI:29035"/>
    </cofactor>
</comment>
<dbReference type="InterPro" id="IPR004628">
    <property type="entry name" value="Man_deHydtase"/>
</dbReference>
<dbReference type="GO" id="GO:0008198">
    <property type="term" value="F:ferrous iron binding"/>
    <property type="evidence" value="ECO:0007669"/>
    <property type="project" value="TreeGrafter"/>
</dbReference>
<dbReference type="NCBIfam" id="TIGR00695">
    <property type="entry name" value="uxuA"/>
    <property type="match status" value="1"/>
</dbReference>
<dbReference type="Proteomes" id="UP000294616">
    <property type="component" value="Unassembled WGS sequence"/>
</dbReference>
<evidence type="ECO:0000256" key="8">
    <source>
        <dbReference type="ARBA" id="ARBA00023239"/>
    </source>
</evidence>
<dbReference type="GO" id="GO:0008927">
    <property type="term" value="F:mannonate dehydratase activity"/>
    <property type="evidence" value="ECO:0007669"/>
    <property type="project" value="UniProtKB-UniRule"/>
</dbReference>
<comment type="catalytic activity">
    <reaction evidence="1 9">
        <text>D-mannonate = 2-dehydro-3-deoxy-D-gluconate + H2O</text>
        <dbReference type="Rhea" id="RHEA:20097"/>
        <dbReference type="ChEBI" id="CHEBI:15377"/>
        <dbReference type="ChEBI" id="CHEBI:17767"/>
        <dbReference type="ChEBI" id="CHEBI:57990"/>
        <dbReference type="EC" id="4.2.1.8"/>
    </reaction>
</comment>
<comment type="caution">
    <text evidence="10">The sequence shown here is derived from an EMBL/GenBank/DDBJ whole genome shotgun (WGS) entry which is preliminary data.</text>
</comment>
<evidence type="ECO:0000256" key="6">
    <source>
        <dbReference type="ARBA" id="ARBA00023004"/>
    </source>
</evidence>
<name>A0A4R1LWM7_9SPHI</name>
<keyword evidence="8 9" id="KW-0456">Lyase</keyword>
<evidence type="ECO:0000256" key="1">
    <source>
        <dbReference type="ARBA" id="ARBA00001794"/>
    </source>
</evidence>
<dbReference type="PANTHER" id="PTHR30387">
    <property type="entry name" value="MANNONATE DEHYDRATASE"/>
    <property type="match status" value="1"/>
</dbReference>
<dbReference type="EC" id="4.2.1.8" evidence="5 9"/>
<proteinExistence type="inferred from homology"/>
<dbReference type="GO" id="GO:0042840">
    <property type="term" value="P:D-glucuronate catabolic process"/>
    <property type="evidence" value="ECO:0007669"/>
    <property type="project" value="TreeGrafter"/>
</dbReference>
<evidence type="ECO:0000256" key="7">
    <source>
        <dbReference type="ARBA" id="ARBA00023211"/>
    </source>
</evidence>
<protein>
    <recommendedName>
        <fullName evidence="5 9">Mannonate dehydratase</fullName>
        <ecNumber evidence="5 9">4.2.1.8</ecNumber>
    </recommendedName>
    <alternativeName>
        <fullName evidence="9">D-mannonate hydro-lyase</fullName>
    </alternativeName>
</protein>
<comment type="pathway">
    <text evidence="3 9">Carbohydrate metabolism; pentose and glucuronate interconversion.</text>
</comment>
<dbReference type="InterPro" id="IPR036237">
    <property type="entry name" value="Xyl_isomerase-like_sf"/>
</dbReference>
<dbReference type="AlphaFoldDB" id="A0A4R1LWM7"/>
<dbReference type="PIRSF" id="PIRSF016049">
    <property type="entry name" value="Man_dehyd"/>
    <property type="match status" value="1"/>
</dbReference>
<comment type="function">
    <text evidence="2 9">Catalyzes the dehydration of D-mannonate.</text>
</comment>
<evidence type="ECO:0000256" key="9">
    <source>
        <dbReference type="HAMAP-Rule" id="MF_00106"/>
    </source>
</evidence>